<feature type="region of interest" description="Disordered" evidence="1">
    <location>
        <begin position="129"/>
        <end position="159"/>
    </location>
</feature>
<reference evidence="2" key="1">
    <citation type="submission" date="2023-02" db="EMBL/GenBank/DDBJ databases">
        <title>Kitasatospora phosalacinea NBRC 14362.</title>
        <authorList>
            <person name="Ichikawa N."/>
            <person name="Sato H."/>
            <person name="Tonouchi N."/>
        </authorList>
    </citation>
    <scope>NUCLEOTIDE SEQUENCE</scope>
    <source>
        <strain evidence="2">NBRC 14362</strain>
    </source>
</reference>
<dbReference type="OrthoDB" id="4244092at2"/>
<name>A0A9W6PN40_9ACTN</name>
<proteinExistence type="predicted"/>
<comment type="caution">
    <text evidence="2">The sequence shown here is derived from an EMBL/GenBank/DDBJ whole genome shotgun (WGS) entry which is preliminary data.</text>
</comment>
<sequence length="159" mass="17029">MSDATALDHADAMIEKAWGQPITELEQAAAREPVEDPLLRAAMRTREHLTVLDNSAVVLQSRLHALTRPGRVPAFYELDRITDTAGSLRTAYAEASTALKAIRTLATARRHTLAADDLAAERVRAATARTAPSRPLGLAADRPAPPVPAAPVLGATNRR</sequence>
<evidence type="ECO:0000313" key="3">
    <source>
        <dbReference type="Proteomes" id="UP001165143"/>
    </source>
</evidence>
<evidence type="ECO:0000313" key="2">
    <source>
        <dbReference type="EMBL" id="GLW58022.1"/>
    </source>
</evidence>
<dbReference type="AlphaFoldDB" id="A0A9W6PN40"/>
<accession>A0A9W6PN40</accession>
<dbReference type="Proteomes" id="UP001165143">
    <property type="component" value="Unassembled WGS sequence"/>
</dbReference>
<evidence type="ECO:0000256" key="1">
    <source>
        <dbReference type="SAM" id="MobiDB-lite"/>
    </source>
</evidence>
<dbReference type="RefSeq" id="WP_033252478.1">
    <property type="nucleotide sequence ID" value="NZ_BSRX01000046.1"/>
</dbReference>
<protein>
    <submittedName>
        <fullName evidence="2">Uncharacterized protein</fullName>
    </submittedName>
</protein>
<dbReference type="EMBL" id="BSRX01000046">
    <property type="protein sequence ID" value="GLW58022.1"/>
    <property type="molecule type" value="Genomic_DNA"/>
</dbReference>
<organism evidence="2 3">
    <name type="scientific">Kitasatospora phosalacinea</name>
    <dbReference type="NCBI Taxonomy" id="2065"/>
    <lineage>
        <taxon>Bacteria</taxon>
        <taxon>Bacillati</taxon>
        <taxon>Actinomycetota</taxon>
        <taxon>Actinomycetes</taxon>
        <taxon>Kitasatosporales</taxon>
        <taxon>Streptomycetaceae</taxon>
        <taxon>Kitasatospora</taxon>
    </lineage>
</organism>
<gene>
    <name evidence="2" type="ORF">Kpho01_60330</name>
</gene>